<sequence>ERIGNAQGIVIEPETGLLTGGADPRRNGEAIGY</sequence>
<reference evidence="1" key="1">
    <citation type="journal article" date="2014" name="Front. Microbiol.">
        <title>High frequency of phylogenetically diverse reductive dehalogenase-homologous genes in deep subseafloor sedimentary metagenomes.</title>
        <authorList>
            <person name="Kawai M."/>
            <person name="Futagami T."/>
            <person name="Toyoda A."/>
            <person name="Takaki Y."/>
            <person name="Nishi S."/>
            <person name="Hori S."/>
            <person name="Arai W."/>
            <person name="Tsubouchi T."/>
            <person name="Morono Y."/>
            <person name="Uchiyama I."/>
            <person name="Ito T."/>
            <person name="Fujiyama A."/>
            <person name="Inagaki F."/>
            <person name="Takami H."/>
        </authorList>
    </citation>
    <scope>NUCLEOTIDE SEQUENCE</scope>
    <source>
        <strain evidence="1">Expedition CK06-06</strain>
    </source>
</reference>
<protein>
    <recommendedName>
        <fullName evidence="2">Gamma-glutamyltransferase</fullName>
    </recommendedName>
</protein>
<evidence type="ECO:0000313" key="1">
    <source>
        <dbReference type="EMBL" id="GAJ19802.1"/>
    </source>
</evidence>
<proteinExistence type="predicted"/>
<gene>
    <name evidence="1" type="ORF">S12H4_58499</name>
</gene>
<feature type="non-terminal residue" evidence="1">
    <location>
        <position position="1"/>
    </location>
</feature>
<dbReference type="EMBL" id="BARW01038013">
    <property type="protein sequence ID" value="GAJ19802.1"/>
    <property type="molecule type" value="Genomic_DNA"/>
</dbReference>
<dbReference type="InterPro" id="IPR043137">
    <property type="entry name" value="GGT_ssub_C"/>
</dbReference>
<dbReference type="AlphaFoldDB" id="X1VKT0"/>
<evidence type="ECO:0008006" key="2">
    <source>
        <dbReference type="Google" id="ProtNLM"/>
    </source>
</evidence>
<accession>X1VKT0</accession>
<comment type="caution">
    <text evidence="1">The sequence shown here is derived from an EMBL/GenBank/DDBJ whole genome shotgun (WGS) entry which is preliminary data.</text>
</comment>
<name>X1VKT0_9ZZZZ</name>
<organism evidence="1">
    <name type="scientific">marine sediment metagenome</name>
    <dbReference type="NCBI Taxonomy" id="412755"/>
    <lineage>
        <taxon>unclassified sequences</taxon>
        <taxon>metagenomes</taxon>
        <taxon>ecological metagenomes</taxon>
    </lineage>
</organism>
<dbReference type="Gene3D" id="3.60.20.40">
    <property type="match status" value="1"/>
</dbReference>